<evidence type="ECO:0000259" key="1">
    <source>
        <dbReference type="Pfam" id="PF04149"/>
    </source>
</evidence>
<keyword evidence="3" id="KW-1185">Reference proteome</keyword>
<evidence type="ECO:0000313" key="3">
    <source>
        <dbReference type="Proteomes" id="UP001527866"/>
    </source>
</evidence>
<dbReference type="Pfam" id="PF04149">
    <property type="entry name" value="DUF397"/>
    <property type="match status" value="1"/>
</dbReference>
<dbReference type="EMBL" id="JAQFWQ010000034">
    <property type="protein sequence ID" value="MDA2811703.1"/>
    <property type="molecule type" value="Genomic_DNA"/>
</dbReference>
<dbReference type="RefSeq" id="WP_270686157.1">
    <property type="nucleotide sequence ID" value="NZ_JAQFWQ010000034.1"/>
</dbReference>
<evidence type="ECO:0000313" key="2">
    <source>
        <dbReference type="EMBL" id="MDA2811703.1"/>
    </source>
</evidence>
<proteinExistence type="predicted"/>
<sequence>MIEQRGWRKSSYSGGRENCVEVVSLPEAMAARDSKSPEAAVLAFPPSEWSAFLAGVREG</sequence>
<gene>
    <name evidence="2" type="ORF">O4J56_13765</name>
</gene>
<dbReference type="InterPro" id="IPR007278">
    <property type="entry name" value="DUF397"/>
</dbReference>
<organism evidence="2 3">
    <name type="scientific">Nocardiopsis endophytica</name>
    <dbReference type="NCBI Taxonomy" id="3018445"/>
    <lineage>
        <taxon>Bacteria</taxon>
        <taxon>Bacillati</taxon>
        <taxon>Actinomycetota</taxon>
        <taxon>Actinomycetes</taxon>
        <taxon>Streptosporangiales</taxon>
        <taxon>Nocardiopsidaceae</taxon>
        <taxon>Nocardiopsis</taxon>
    </lineage>
</organism>
<reference evidence="2 3" key="1">
    <citation type="submission" date="2023-01" db="EMBL/GenBank/DDBJ databases">
        <title>Draft genome sequence of Nocardiopsis sp. RSe5-2 isolated from halophytes.</title>
        <authorList>
            <person name="Duangmal K."/>
            <person name="Chantavorakit T."/>
        </authorList>
    </citation>
    <scope>NUCLEOTIDE SEQUENCE [LARGE SCALE GENOMIC DNA]</scope>
    <source>
        <strain evidence="2 3">RSe5-2</strain>
    </source>
</reference>
<feature type="domain" description="DUF397" evidence="1">
    <location>
        <begin position="6"/>
        <end position="57"/>
    </location>
</feature>
<name>A0ABT4U421_9ACTN</name>
<accession>A0ABT4U421</accession>
<comment type="caution">
    <text evidence="2">The sequence shown here is derived from an EMBL/GenBank/DDBJ whole genome shotgun (WGS) entry which is preliminary data.</text>
</comment>
<protein>
    <submittedName>
        <fullName evidence="2">DUF397 domain-containing protein</fullName>
    </submittedName>
</protein>
<dbReference type="Proteomes" id="UP001527866">
    <property type="component" value="Unassembled WGS sequence"/>
</dbReference>